<protein>
    <submittedName>
        <fullName evidence="1">Uncharacterized protein</fullName>
    </submittedName>
</protein>
<dbReference type="EMBL" id="AUBJ02000001">
    <property type="protein sequence ID" value="MCP2331411.1"/>
    <property type="molecule type" value="Genomic_DNA"/>
</dbReference>
<sequence length="61" mass="6703">MEANRAGTTNVVSSVVLSALHLIQPFPFTRTLANGIRMLPQHCADTPMPGDRRSVSHQLNF</sequence>
<dbReference type="Proteomes" id="UP000791080">
    <property type="component" value="Unassembled WGS sequence"/>
</dbReference>
<proteinExistence type="predicted"/>
<accession>A0ABT1JGV2</accession>
<comment type="caution">
    <text evidence="1">The sequence shown here is derived from an EMBL/GenBank/DDBJ whole genome shotgun (WGS) entry which is preliminary data.</text>
</comment>
<reference evidence="1 2" key="1">
    <citation type="submission" date="2022-06" db="EMBL/GenBank/DDBJ databases">
        <title>Genomic Encyclopedia of Type Strains, Phase I: the one thousand microbial genomes (KMG-I) project.</title>
        <authorList>
            <person name="Kyrpides N."/>
        </authorList>
    </citation>
    <scope>NUCLEOTIDE SEQUENCE [LARGE SCALE GENOMIC DNA]</scope>
    <source>
        <strain evidence="1 2">DSM 43889</strain>
    </source>
</reference>
<keyword evidence="2" id="KW-1185">Reference proteome</keyword>
<gene>
    <name evidence="1" type="ORF">G443_001681</name>
</gene>
<organism evidence="1 2">
    <name type="scientific">Actinoalloteichus caeruleus DSM 43889</name>
    <dbReference type="NCBI Taxonomy" id="1120930"/>
    <lineage>
        <taxon>Bacteria</taxon>
        <taxon>Bacillati</taxon>
        <taxon>Actinomycetota</taxon>
        <taxon>Actinomycetes</taxon>
        <taxon>Pseudonocardiales</taxon>
        <taxon>Pseudonocardiaceae</taxon>
        <taxon>Actinoalloteichus</taxon>
        <taxon>Actinoalloteichus cyanogriseus</taxon>
    </lineage>
</organism>
<evidence type="ECO:0000313" key="1">
    <source>
        <dbReference type="EMBL" id="MCP2331411.1"/>
    </source>
</evidence>
<name>A0ABT1JGV2_ACTCY</name>
<evidence type="ECO:0000313" key="2">
    <source>
        <dbReference type="Proteomes" id="UP000791080"/>
    </source>
</evidence>